<feature type="signal peptide" evidence="2">
    <location>
        <begin position="1"/>
        <end position="17"/>
    </location>
</feature>
<name>A0ABR4GEF5_9EURO</name>
<feature type="region of interest" description="Disordered" evidence="1">
    <location>
        <begin position="130"/>
        <end position="181"/>
    </location>
</feature>
<evidence type="ECO:0000256" key="2">
    <source>
        <dbReference type="SAM" id="SignalP"/>
    </source>
</evidence>
<dbReference type="Proteomes" id="UP001610563">
    <property type="component" value="Unassembled WGS sequence"/>
</dbReference>
<keyword evidence="4" id="KW-1185">Reference proteome</keyword>
<dbReference type="EMBL" id="JBFTWV010000019">
    <property type="protein sequence ID" value="KAL2797438.1"/>
    <property type="molecule type" value="Genomic_DNA"/>
</dbReference>
<keyword evidence="2" id="KW-0732">Signal</keyword>
<gene>
    <name evidence="3" type="ORF">BJX66DRAFT_335055</name>
</gene>
<dbReference type="PANTHER" id="PTHR40640">
    <property type="entry name" value="ANCHORED GLYCOPROTEIN, PUTATIVE (AFU_ORTHOLOGUE AFUA_8G04860)-RELATED"/>
    <property type="match status" value="1"/>
</dbReference>
<proteinExistence type="predicted"/>
<protein>
    <recommendedName>
        <fullName evidence="5">GPI anchored protein</fullName>
    </recommendedName>
</protein>
<feature type="chain" id="PRO_5045517232" description="GPI anchored protein" evidence="2">
    <location>
        <begin position="18"/>
        <end position="203"/>
    </location>
</feature>
<accession>A0ABR4GEF5</accession>
<feature type="compositionally biased region" description="Low complexity" evidence="1">
    <location>
        <begin position="130"/>
        <end position="162"/>
    </location>
</feature>
<dbReference type="PANTHER" id="PTHR40640:SF1">
    <property type="entry name" value="ANCHORED GLYCOPROTEIN, PUTATIVE (AFU_ORTHOLOGUE AFUA_8G04860)-RELATED"/>
    <property type="match status" value="1"/>
</dbReference>
<evidence type="ECO:0008006" key="5">
    <source>
        <dbReference type="Google" id="ProtNLM"/>
    </source>
</evidence>
<reference evidence="3 4" key="1">
    <citation type="submission" date="2024-07" db="EMBL/GenBank/DDBJ databases">
        <title>Section-level genome sequencing and comparative genomics of Aspergillus sections Usti and Cavernicolus.</title>
        <authorList>
            <consortium name="Lawrence Berkeley National Laboratory"/>
            <person name="Nybo J.L."/>
            <person name="Vesth T.C."/>
            <person name="Theobald S."/>
            <person name="Frisvad J.C."/>
            <person name="Larsen T.O."/>
            <person name="Kjaerboelling I."/>
            <person name="Rothschild-Mancinelli K."/>
            <person name="Lyhne E.K."/>
            <person name="Kogle M.E."/>
            <person name="Barry K."/>
            <person name="Clum A."/>
            <person name="Na H."/>
            <person name="Ledsgaard L."/>
            <person name="Lin J."/>
            <person name="Lipzen A."/>
            <person name="Kuo A."/>
            <person name="Riley R."/>
            <person name="Mondo S."/>
            <person name="Labutti K."/>
            <person name="Haridas S."/>
            <person name="Pangalinan J."/>
            <person name="Salamov A.A."/>
            <person name="Simmons B.A."/>
            <person name="Magnuson J.K."/>
            <person name="Chen J."/>
            <person name="Drula E."/>
            <person name="Henrissat B."/>
            <person name="Wiebenga A."/>
            <person name="Lubbers R.J."/>
            <person name="Gomes A.C."/>
            <person name="Makela M.R."/>
            <person name="Stajich J."/>
            <person name="Grigoriev I.V."/>
            <person name="Mortensen U.H."/>
            <person name="De Vries R.P."/>
            <person name="Baker S.E."/>
            <person name="Andersen M.R."/>
        </authorList>
    </citation>
    <scope>NUCLEOTIDE SEQUENCE [LARGE SCALE GENOMIC DNA]</scope>
    <source>
        <strain evidence="3 4">CBS 209.92</strain>
    </source>
</reference>
<organism evidence="3 4">
    <name type="scientific">Aspergillus keveii</name>
    <dbReference type="NCBI Taxonomy" id="714993"/>
    <lineage>
        <taxon>Eukaryota</taxon>
        <taxon>Fungi</taxon>
        <taxon>Dikarya</taxon>
        <taxon>Ascomycota</taxon>
        <taxon>Pezizomycotina</taxon>
        <taxon>Eurotiomycetes</taxon>
        <taxon>Eurotiomycetidae</taxon>
        <taxon>Eurotiales</taxon>
        <taxon>Aspergillaceae</taxon>
        <taxon>Aspergillus</taxon>
        <taxon>Aspergillus subgen. Nidulantes</taxon>
    </lineage>
</organism>
<evidence type="ECO:0000256" key="1">
    <source>
        <dbReference type="SAM" id="MobiDB-lite"/>
    </source>
</evidence>
<evidence type="ECO:0000313" key="4">
    <source>
        <dbReference type="Proteomes" id="UP001610563"/>
    </source>
</evidence>
<evidence type="ECO:0000313" key="3">
    <source>
        <dbReference type="EMBL" id="KAL2797438.1"/>
    </source>
</evidence>
<sequence length="203" mass="20487">MKLALALVPALAGLSIADDVVSLLLFGVDRDSAPEFEDETATSYSLGCPETYTSPRACTAPARGGFTAEVINSSTYAWWKSGSESETTWGCTASATDEAACHRTISGEDQGFTAYFTNYMSVTVTATATETGSSSASETSSTASEGSSSSTTNGPSPTATPSADEDEEDTASETSTGGVPRMTGAAGLVFGGAAAAAFMGAVL</sequence>
<comment type="caution">
    <text evidence="3">The sequence shown here is derived from an EMBL/GenBank/DDBJ whole genome shotgun (WGS) entry which is preliminary data.</text>
</comment>